<feature type="coiled-coil region" evidence="1">
    <location>
        <begin position="322"/>
        <end position="349"/>
    </location>
</feature>
<proteinExistence type="predicted"/>
<dbReference type="PANTHER" id="PTHR34466">
    <property type="entry name" value="OS11G0129800 PROTEIN"/>
    <property type="match status" value="1"/>
</dbReference>
<accession>A0A444XZP6</accession>
<organism evidence="3 4">
    <name type="scientific">Arachis hypogaea</name>
    <name type="common">Peanut</name>
    <dbReference type="NCBI Taxonomy" id="3818"/>
    <lineage>
        <taxon>Eukaryota</taxon>
        <taxon>Viridiplantae</taxon>
        <taxon>Streptophyta</taxon>
        <taxon>Embryophyta</taxon>
        <taxon>Tracheophyta</taxon>
        <taxon>Spermatophyta</taxon>
        <taxon>Magnoliopsida</taxon>
        <taxon>eudicotyledons</taxon>
        <taxon>Gunneridae</taxon>
        <taxon>Pentapetalae</taxon>
        <taxon>rosids</taxon>
        <taxon>fabids</taxon>
        <taxon>Fabales</taxon>
        <taxon>Fabaceae</taxon>
        <taxon>Papilionoideae</taxon>
        <taxon>50 kb inversion clade</taxon>
        <taxon>dalbergioids sensu lato</taxon>
        <taxon>Dalbergieae</taxon>
        <taxon>Pterocarpus clade</taxon>
        <taxon>Arachis</taxon>
    </lineage>
</organism>
<feature type="compositionally biased region" description="Low complexity" evidence="2">
    <location>
        <begin position="15"/>
        <end position="28"/>
    </location>
</feature>
<feature type="compositionally biased region" description="Low complexity" evidence="2">
    <location>
        <begin position="126"/>
        <end position="140"/>
    </location>
</feature>
<feature type="compositionally biased region" description="Polar residues" evidence="2">
    <location>
        <begin position="101"/>
        <end position="110"/>
    </location>
</feature>
<sequence length="571" mass="62765">MAVAAFKSSSRRGNQNHSNSTSATSARSSRQESRTKAPIRRSRSVSAFSRGSSDISTEFLNKRDNPLFCSVTPSSPPGNDDAQPPPSSLLLEASDFDRPTPSASNPNNKASGPRGRHVTRNVDAKGGSWSSSTGRSLSRSDAGRRTRSASQCPASRRLWSYSTSESETDALDSSDLRFVESNRKGGLFGSDSGMVDQVRDLRRWSSQHSSTEVSDSFAATLSSLETQRCADAVSMVSSGYGSDVKTIKAVSEKMSVQGGPLVTSDVYETVRSEVRRAISEIQTDLESAIQRSNATAIAVTNIADIPPCLVNPDAEELVFEIRREYAQKLEESQERARNLRANLAVEEHCGQELDRILKEVLPYPKTPNVQKSHPTRKNSIERRRMSKRLAEDAKAYFDECVSLSTFDSSDFSSQDDPPVTSVGPHIPSDSYECLLQASHPFIQLIRVIYESASHRQLISRNYDVSQPCTVIDTAGSPESGCKSHFSFSQKSPETSGFADDIQQYIKMFEKNVLKSPNMRSGYHDIREYSYQSPTESLLVDRVILKNRIEAGGLLLCSGGSILWSKYCGIGI</sequence>
<dbReference type="PANTHER" id="PTHR34466:SF3">
    <property type="entry name" value="OS11G0129800 PROTEIN"/>
    <property type="match status" value="1"/>
</dbReference>
<reference evidence="3 4" key="1">
    <citation type="submission" date="2019-01" db="EMBL/GenBank/DDBJ databases">
        <title>Sequencing of cultivated peanut Arachis hypogaea provides insights into genome evolution and oil improvement.</title>
        <authorList>
            <person name="Chen X."/>
        </authorList>
    </citation>
    <scope>NUCLEOTIDE SEQUENCE [LARGE SCALE GENOMIC DNA]</scope>
    <source>
        <strain evidence="4">cv. Fuhuasheng</strain>
        <tissue evidence="3">Leaves</tissue>
    </source>
</reference>
<dbReference type="EMBL" id="SDMP01000018">
    <property type="protein sequence ID" value="RYQ95151.1"/>
    <property type="molecule type" value="Genomic_DNA"/>
</dbReference>
<dbReference type="STRING" id="3818.A0A444XZP6"/>
<evidence type="ECO:0000313" key="4">
    <source>
        <dbReference type="Proteomes" id="UP000289738"/>
    </source>
</evidence>
<protein>
    <submittedName>
        <fullName evidence="3">Uncharacterized protein</fullName>
    </submittedName>
</protein>
<keyword evidence="1" id="KW-0175">Coiled coil</keyword>
<keyword evidence="4" id="KW-1185">Reference proteome</keyword>
<feature type="compositionally biased region" description="Low complexity" evidence="2">
    <location>
        <begin position="44"/>
        <end position="53"/>
    </location>
</feature>
<dbReference type="AlphaFoldDB" id="A0A444XZP6"/>
<evidence type="ECO:0000256" key="2">
    <source>
        <dbReference type="SAM" id="MobiDB-lite"/>
    </source>
</evidence>
<evidence type="ECO:0000256" key="1">
    <source>
        <dbReference type="SAM" id="Coils"/>
    </source>
</evidence>
<comment type="caution">
    <text evidence="3">The sequence shown here is derived from an EMBL/GenBank/DDBJ whole genome shotgun (WGS) entry which is preliminary data.</text>
</comment>
<feature type="region of interest" description="Disordered" evidence="2">
    <location>
        <begin position="1"/>
        <end position="172"/>
    </location>
</feature>
<gene>
    <name evidence="3" type="ORF">Ahy_B08g090204</name>
</gene>
<dbReference type="Proteomes" id="UP000289738">
    <property type="component" value="Chromosome B08"/>
</dbReference>
<name>A0A444XZP6_ARAHY</name>
<evidence type="ECO:0000313" key="3">
    <source>
        <dbReference type="EMBL" id="RYQ95151.1"/>
    </source>
</evidence>